<sequence>MCSLQGQHFPTGPFVDPHKASLASRSGPAAPLRCNYCPPHEASREHLERSQHTHPVRKPLVEKFRRERINSSIEQLKSLLAAEFLRQHNDSKMDKADVLEMTVCVLRRLRSVPPAGTRFRQLGSFCEEMSREEDLSPLSSPGHSTVSEEERSANSAPWRPW</sequence>
<dbReference type="Pfam" id="PF00010">
    <property type="entry name" value="HLH"/>
    <property type="match status" value="1"/>
</dbReference>
<dbReference type="AlphaFoldDB" id="A0A3Q2YEC1"/>
<evidence type="ECO:0000313" key="9">
    <source>
        <dbReference type="Proteomes" id="UP000264820"/>
    </source>
</evidence>
<keyword evidence="5" id="KW-0539">Nucleus</keyword>
<keyword evidence="3" id="KW-0805">Transcription regulation</keyword>
<proteinExistence type="predicted"/>
<name>A0A3Q2YEC1_HIPCM</name>
<evidence type="ECO:0000256" key="6">
    <source>
        <dbReference type="SAM" id="MobiDB-lite"/>
    </source>
</evidence>
<keyword evidence="4" id="KW-0804">Transcription</keyword>
<evidence type="ECO:0000256" key="3">
    <source>
        <dbReference type="ARBA" id="ARBA00023015"/>
    </source>
</evidence>
<comment type="subcellular location">
    <subcellularLocation>
        <location evidence="1">Nucleus</location>
    </subcellularLocation>
</comment>
<dbReference type="PROSITE" id="PS50888">
    <property type="entry name" value="BHLH"/>
    <property type="match status" value="1"/>
</dbReference>
<evidence type="ECO:0000259" key="7">
    <source>
        <dbReference type="PROSITE" id="PS50888"/>
    </source>
</evidence>
<dbReference type="Proteomes" id="UP000264820">
    <property type="component" value="Unplaced"/>
</dbReference>
<accession>A0A3Q2YEC1</accession>
<feature type="domain" description="BHLH" evidence="7">
    <location>
        <begin position="53"/>
        <end position="109"/>
    </location>
</feature>
<dbReference type="Ensembl" id="ENSHCOT00000018345.1">
    <property type="protein sequence ID" value="ENSHCOP00000011581.1"/>
    <property type="gene ID" value="ENSHCOG00000014432.1"/>
</dbReference>
<evidence type="ECO:0000256" key="4">
    <source>
        <dbReference type="ARBA" id="ARBA00023163"/>
    </source>
</evidence>
<keyword evidence="9" id="KW-1185">Reference proteome</keyword>
<dbReference type="SUPFAM" id="SSF47459">
    <property type="entry name" value="HLH, helix-loop-helix DNA-binding domain"/>
    <property type="match status" value="1"/>
</dbReference>
<dbReference type="InterPro" id="IPR050370">
    <property type="entry name" value="HES_HEY"/>
</dbReference>
<reference evidence="8" key="2">
    <citation type="submission" date="2025-09" db="UniProtKB">
        <authorList>
            <consortium name="Ensembl"/>
        </authorList>
    </citation>
    <scope>IDENTIFICATION</scope>
</reference>
<dbReference type="GO" id="GO:0046983">
    <property type="term" value="F:protein dimerization activity"/>
    <property type="evidence" value="ECO:0007669"/>
    <property type="project" value="InterPro"/>
</dbReference>
<evidence type="ECO:0000256" key="1">
    <source>
        <dbReference type="ARBA" id="ARBA00004123"/>
    </source>
</evidence>
<dbReference type="GO" id="GO:0005634">
    <property type="term" value="C:nucleus"/>
    <property type="evidence" value="ECO:0007669"/>
    <property type="project" value="UniProtKB-SubCell"/>
</dbReference>
<feature type="region of interest" description="Disordered" evidence="6">
    <location>
        <begin position="130"/>
        <end position="161"/>
    </location>
</feature>
<protein>
    <recommendedName>
        <fullName evidence="7">BHLH domain-containing protein</fullName>
    </recommendedName>
</protein>
<organism evidence="8 9">
    <name type="scientific">Hippocampus comes</name>
    <name type="common">Tiger tail seahorse</name>
    <dbReference type="NCBI Taxonomy" id="109280"/>
    <lineage>
        <taxon>Eukaryota</taxon>
        <taxon>Metazoa</taxon>
        <taxon>Chordata</taxon>
        <taxon>Craniata</taxon>
        <taxon>Vertebrata</taxon>
        <taxon>Euteleostomi</taxon>
        <taxon>Actinopterygii</taxon>
        <taxon>Neopterygii</taxon>
        <taxon>Teleostei</taxon>
        <taxon>Neoteleostei</taxon>
        <taxon>Acanthomorphata</taxon>
        <taxon>Syngnathiaria</taxon>
        <taxon>Syngnathiformes</taxon>
        <taxon>Syngnathoidei</taxon>
        <taxon>Syngnathidae</taxon>
        <taxon>Hippocampus</taxon>
    </lineage>
</organism>
<dbReference type="PANTHER" id="PTHR10985">
    <property type="entry name" value="BASIC HELIX-LOOP-HELIX TRANSCRIPTION FACTOR, HES-RELATED"/>
    <property type="match status" value="1"/>
</dbReference>
<evidence type="ECO:0000256" key="2">
    <source>
        <dbReference type="ARBA" id="ARBA00022491"/>
    </source>
</evidence>
<feature type="region of interest" description="Disordered" evidence="6">
    <location>
        <begin position="1"/>
        <end position="24"/>
    </location>
</feature>
<keyword evidence="2" id="KW-0678">Repressor</keyword>
<evidence type="ECO:0000313" key="8">
    <source>
        <dbReference type="Ensembl" id="ENSHCOP00000011581.1"/>
    </source>
</evidence>
<reference evidence="8" key="1">
    <citation type="submission" date="2025-08" db="UniProtKB">
        <authorList>
            <consortium name="Ensembl"/>
        </authorList>
    </citation>
    <scope>IDENTIFICATION</scope>
</reference>
<dbReference type="Gene3D" id="4.10.280.10">
    <property type="entry name" value="Helix-loop-helix DNA-binding domain"/>
    <property type="match status" value="1"/>
</dbReference>
<dbReference type="GeneTree" id="ENSGT00940000163346"/>
<dbReference type="InterPro" id="IPR011598">
    <property type="entry name" value="bHLH_dom"/>
</dbReference>
<evidence type="ECO:0000256" key="5">
    <source>
        <dbReference type="ARBA" id="ARBA00023242"/>
    </source>
</evidence>
<dbReference type="SMART" id="SM00353">
    <property type="entry name" value="HLH"/>
    <property type="match status" value="1"/>
</dbReference>
<dbReference type="InterPro" id="IPR036638">
    <property type="entry name" value="HLH_DNA-bd_sf"/>
</dbReference>